<evidence type="ECO:0000313" key="4">
    <source>
        <dbReference type="EMBL" id="RLP79168.1"/>
    </source>
</evidence>
<dbReference type="Pfam" id="PF00497">
    <property type="entry name" value="SBP_bac_3"/>
    <property type="match status" value="1"/>
</dbReference>
<name>A0A3L7AHL8_9HYPH</name>
<feature type="signal peptide" evidence="2">
    <location>
        <begin position="1"/>
        <end position="37"/>
    </location>
</feature>
<feature type="chain" id="PRO_5018106673" evidence="2">
    <location>
        <begin position="38"/>
        <end position="302"/>
    </location>
</feature>
<keyword evidence="1 2" id="KW-0732">Signal</keyword>
<evidence type="ECO:0000259" key="3">
    <source>
        <dbReference type="SMART" id="SM00062"/>
    </source>
</evidence>
<dbReference type="SUPFAM" id="SSF53850">
    <property type="entry name" value="Periplasmic binding protein-like II"/>
    <property type="match status" value="1"/>
</dbReference>
<comment type="caution">
    <text evidence="4">The sequence shown here is derived from an EMBL/GenBank/DDBJ whole genome shotgun (WGS) entry which is preliminary data.</text>
</comment>
<sequence length="302" mass="32201">MDNPSSIRVRRPAATRFATFLATLVLVGAAVASGVAAQPAAPNGKPAAVKVPNFWNVERRIERPDAARLPKTLRFVTADDYPPFNFTGANDALSGFNVDLARAICDELGASCTIAAEPFDQIVGAVEQGRADAAIAGVAATPASRTVLDFSERYLGTPARFVGRSGAGPADATPEIVASKRVGVVGRTAHEAYLRSFFNEAAIRTYADLKGAQEALRKGEVDLVFGDGITLAIWLNGTDSGACCAFVGGPFTESRFFGDGFAVAVRAGNDGLRHAIDYALQRIWEKGVYTDLYLRWFPVSFY</sequence>
<organism evidence="4 5">
    <name type="scientific">Xanthobacter tagetidis</name>
    <dbReference type="NCBI Taxonomy" id="60216"/>
    <lineage>
        <taxon>Bacteria</taxon>
        <taxon>Pseudomonadati</taxon>
        <taxon>Pseudomonadota</taxon>
        <taxon>Alphaproteobacteria</taxon>
        <taxon>Hyphomicrobiales</taxon>
        <taxon>Xanthobacteraceae</taxon>
        <taxon>Xanthobacter</taxon>
    </lineage>
</organism>
<dbReference type="PANTHER" id="PTHR35936">
    <property type="entry name" value="MEMBRANE-BOUND LYTIC MUREIN TRANSGLYCOSYLASE F"/>
    <property type="match status" value="1"/>
</dbReference>
<dbReference type="InterPro" id="IPR001638">
    <property type="entry name" value="Solute-binding_3/MltF_N"/>
</dbReference>
<evidence type="ECO:0000256" key="2">
    <source>
        <dbReference type="SAM" id="SignalP"/>
    </source>
</evidence>
<dbReference type="PANTHER" id="PTHR35936:SF35">
    <property type="entry name" value="L-CYSTINE-BINDING PROTEIN TCYJ"/>
    <property type="match status" value="1"/>
</dbReference>
<dbReference type="AlphaFoldDB" id="A0A3L7AHL8"/>
<evidence type="ECO:0000313" key="5">
    <source>
        <dbReference type="Proteomes" id="UP000269692"/>
    </source>
</evidence>
<dbReference type="RefSeq" id="WP_121623182.1">
    <property type="nucleotide sequence ID" value="NZ_JACIIW010000002.1"/>
</dbReference>
<dbReference type="Gene3D" id="3.40.190.10">
    <property type="entry name" value="Periplasmic binding protein-like II"/>
    <property type="match status" value="2"/>
</dbReference>
<reference evidence="4 5" key="1">
    <citation type="submission" date="2018-10" db="EMBL/GenBank/DDBJ databases">
        <title>Xanthobacter tagetidis genome sequencing and assembly.</title>
        <authorList>
            <person name="Maclea K.S."/>
            <person name="Goen A.E."/>
            <person name="Fatima S.A."/>
        </authorList>
    </citation>
    <scope>NUCLEOTIDE SEQUENCE [LARGE SCALE GENOMIC DNA]</scope>
    <source>
        <strain evidence="4 5">ATCC 700314</strain>
    </source>
</reference>
<evidence type="ECO:0000256" key="1">
    <source>
        <dbReference type="ARBA" id="ARBA00022729"/>
    </source>
</evidence>
<protein>
    <submittedName>
        <fullName evidence="4">ABC transporter substrate-binding protein</fullName>
    </submittedName>
</protein>
<keyword evidence="5" id="KW-1185">Reference proteome</keyword>
<proteinExistence type="predicted"/>
<dbReference type="SMART" id="SM00062">
    <property type="entry name" value="PBPb"/>
    <property type="match status" value="1"/>
</dbReference>
<feature type="domain" description="Solute-binding protein family 3/N-terminal" evidence="3">
    <location>
        <begin position="72"/>
        <end position="300"/>
    </location>
</feature>
<dbReference type="Proteomes" id="UP000269692">
    <property type="component" value="Unassembled WGS sequence"/>
</dbReference>
<dbReference type="OrthoDB" id="9796586at2"/>
<accession>A0A3L7AHL8</accession>
<gene>
    <name evidence="4" type="ORF">D9R14_09640</name>
</gene>
<dbReference type="EMBL" id="RCTF01000006">
    <property type="protein sequence ID" value="RLP79168.1"/>
    <property type="molecule type" value="Genomic_DNA"/>
</dbReference>